<name>A0A9I9E765_CUCME</name>
<accession>A0A9I9E765</accession>
<proteinExistence type="predicted"/>
<organism evidence="1">
    <name type="scientific">Cucumis melo</name>
    <name type="common">Muskmelon</name>
    <dbReference type="NCBI Taxonomy" id="3656"/>
    <lineage>
        <taxon>Eukaryota</taxon>
        <taxon>Viridiplantae</taxon>
        <taxon>Streptophyta</taxon>
        <taxon>Embryophyta</taxon>
        <taxon>Tracheophyta</taxon>
        <taxon>Spermatophyta</taxon>
        <taxon>Magnoliopsida</taxon>
        <taxon>eudicotyledons</taxon>
        <taxon>Gunneridae</taxon>
        <taxon>Pentapetalae</taxon>
        <taxon>rosids</taxon>
        <taxon>fabids</taxon>
        <taxon>Cucurbitales</taxon>
        <taxon>Cucurbitaceae</taxon>
        <taxon>Benincaseae</taxon>
        <taxon>Cucumis</taxon>
    </lineage>
</organism>
<dbReference type="AlphaFoldDB" id="A0A9I9E765"/>
<protein>
    <submittedName>
        <fullName evidence="1">Uncharacterized protein</fullName>
    </submittedName>
</protein>
<sequence>MLRLRIGGIEGSIFLSYSVVSRVQYNCAITKSQGMKPRRDLVRKSESDIGEVQSEDGFYNDCEIRISERVHDPMGITNI</sequence>
<reference evidence="1" key="1">
    <citation type="submission" date="2023-03" db="UniProtKB">
        <authorList>
            <consortium name="EnsemblPlants"/>
        </authorList>
    </citation>
    <scope>IDENTIFICATION</scope>
</reference>
<evidence type="ECO:0000313" key="1">
    <source>
        <dbReference type="EnsemblPlants" id="MELO3C029653.2.1"/>
    </source>
</evidence>
<dbReference type="Gramene" id="MELO3C029653.2.1">
    <property type="protein sequence ID" value="MELO3C029653.2.1"/>
    <property type="gene ID" value="MELO3C029653.2"/>
</dbReference>
<dbReference type="EnsemblPlants" id="MELO3C029653.2.1">
    <property type="protein sequence ID" value="MELO3C029653.2.1"/>
    <property type="gene ID" value="MELO3C029653.2"/>
</dbReference>